<evidence type="ECO:0000313" key="2">
    <source>
        <dbReference type="EMBL" id="GAA2215710.1"/>
    </source>
</evidence>
<reference evidence="2 3" key="1">
    <citation type="journal article" date="2019" name="Int. J. Syst. Evol. Microbiol.">
        <title>The Global Catalogue of Microorganisms (GCM) 10K type strain sequencing project: providing services to taxonomists for standard genome sequencing and annotation.</title>
        <authorList>
            <consortium name="The Broad Institute Genomics Platform"/>
            <consortium name="The Broad Institute Genome Sequencing Center for Infectious Disease"/>
            <person name="Wu L."/>
            <person name="Ma J."/>
        </authorList>
    </citation>
    <scope>NUCLEOTIDE SEQUENCE [LARGE SCALE GENOMIC DNA]</scope>
    <source>
        <strain evidence="2 3">JCM 16114</strain>
    </source>
</reference>
<dbReference type="Proteomes" id="UP001499843">
    <property type="component" value="Unassembled WGS sequence"/>
</dbReference>
<dbReference type="InterPro" id="IPR011009">
    <property type="entry name" value="Kinase-like_dom_sf"/>
</dbReference>
<evidence type="ECO:0000259" key="1">
    <source>
        <dbReference type="Pfam" id="PF01636"/>
    </source>
</evidence>
<feature type="domain" description="Aminoglycoside phosphotransferase" evidence="1">
    <location>
        <begin position="29"/>
        <end position="229"/>
    </location>
</feature>
<dbReference type="InterPro" id="IPR002575">
    <property type="entry name" value="Aminoglycoside_PTrfase"/>
</dbReference>
<dbReference type="EMBL" id="BAAAQX010000053">
    <property type="protein sequence ID" value="GAA2215710.1"/>
    <property type="molecule type" value="Genomic_DNA"/>
</dbReference>
<comment type="caution">
    <text evidence="2">The sequence shown here is derived from an EMBL/GenBank/DDBJ whole genome shotgun (WGS) entry which is preliminary data.</text>
</comment>
<protein>
    <submittedName>
        <fullName evidence="2">Aminoglycoside phosphotransferase family protein</fullName>
    </submittedName>
</protein>
<dbReference type="SUPFAM" id="SSF56112">
    <property type="entry name" value="Protein kinase-like (PK-like)"/>
    <property type="match status" value="1"/>
</dbReference>
<proteinExistence type="predicted"/>
<dbReference type="Gene3D" id="1.10.510.10">
    <property type="entry name" value="Transferase(Phosphotransferase) domain 1"/>
    <property type="match status" value="1"/>
</dbReference>
<name>A0ABN3D288_9ACTN</name>
<gene>
    <name evidence="2" type="ORF">GCM10009850_111780</name>
</gene>
<accession>A0ABN3D288</accession>
<evidence type="ECO:0000313" key="3">
    <source>
        <dbReference type="Proteomes" id="UP001499843"/>
    </source>
</evidence>
<dbReference type="Pfam" id="PF01636">
    <property type="entry name" value="APH"/>
    <property type="match status" value="1"/>
</dbReference>
<sequence length="298" mass="33431">MPMSPIPLARACALLGVDGTGARLLHLRANAVYHVPGPNLVLRLRHAPGNTAVLERSRAAVEVTAWLADHDYPTIRPAALDQPAVIDGWIVTAWHHVTSTTQVQPHPHHLARLLLQLHQTKTPVTVPSIQPLGTLRADLDIEEDQRSATGVLNPVQRAWLLERCAHLEDAYARLDPPLGYGLIHGDAHTGNLFPDQKRWVLGDWDSIAYGPHLQDFIPTMMGHRRFGRPRDRWTTFCGAYGIDPELERHRAARILRAARELRSLAAYIRSADQPEIQAELQRRVTSLIDRTSTVWRPI</sequence>
<keyword evidence="3" id="KW-1185">Reference proteome</keyword>
<dbReference type="Gene3D" id="1.20.1270.170">
    <property type="match status" value="1"/>
</dbReference>
<organism evidence="2 3">
    <name type="scientific">Nonomuraea monospora</name>
    <dbReference type="NCBI Taxonomy" id="568818"/>
    <lineage>
        <taxon>Bacteria</taxon>
        <taxon>Bacillati</taxon>
        <taxon>Actinomycetota</taxon>
        <taxon>Actinomycetes</taxon>
        <taxon>Streptosporangiales</taxon>
        <taxon>Streptosporangiaceae</taxon>
        <taxon>Nonomuraea</taxon>
    </lineage>
</organism>